<organism evidence="1 2">
    <name type="scientific">Crotalaria pallida</name>
    <name type="common">Smooth rattlebox</name>
    <name type="synonym">Crotalaria striata</name>
    <dbReference type="NCBI Taxonomy" id="3830"/>
    <lineage>
        <taxon>Eukaryota</taxon>
        <taxon>Viridiplantae</taxon>
        <taxon>Streptophyta</taxon>
        <taxon>Embryophyta</taxon>
        <taxon>Tracheophyta</taxon>
        <taxon>Spermatophyta</taxon>
        <taxon>Magnoliopsida</taxon>
        <taxon>eudicotyledons</taxon>
        <taxon>Gunneridae</taxon>
        <taxon>Pentapetalae</taxon>
        <taxon>rosids</taxon>
        <taxon>fabids</taxon>
        <taxon>Fabales</taxon>
        <taxon>Fabaceae</taxon>
        <taxon>Papilionoideae</taxon>
        <taxon>50 kb inversion clade</taxon>
        <taxon>genistoids sensu lato</taxon>
        <taxon>core genistoids</taxon>
        <taxon>Crotalarieae</taxon>
        <taxon>Crotalaria</taxon>
    </lineage>
</organism>
<name>A0AAN9EQ93_CROPI</name>
<evidence type="ECO:0000313" key="2">
    <source>
        <dbReference type="Proteomes" id="UP001372338"/>
    </source>
</evidence>
<dbReference type="Proteomes" id="UP001372338">
    <property type="component" value="Unassembled WGS sequence"/>
</dbReference>
<protein>
    <submittedName>
        <fullName evidence="1">Uncharacterized protein</fullName>
    </submittedName>
</protein>
<keyword evidence="2" id="KW-1185">Reference proteome</keyword>
<comment type="caution">
    <text evidence="1">The sequence shown here is derived from an EMBL/GenBank/DDBJ whole genome shotgun (WGS) entry which is preliminary data.</text>
</comment>
<sequence>MLVHPGCIHFVNYTIVIKFKCALLSYRVIFPCEISCHLLFVTLNSAHTTHKSSNTVSFSLISINKNQNIKPTPTFFIFMLSFLCYLSF</sequence>
<evidence type="ECO:0000313" key="1">
    <source>
        <dbReference type="EMBL" id="KAK7259020.1"/>
    </source>
</evidence>
<accession>A0AAN9EQ93</accession>
<gene>
    <name evidence="1" type="ORF">RIF29_24614</name>
</gene>
<dbReference type="EMBL" id="JAYWIO010000005">
    <property type="protein sequence ID" value="KAK7259020.1"/>
    <property type="molecule type" value="Genomic_DNA"/>
</dbReference>
<proteinExistence type="predicted"/>
<reference evidence="1 2" key="1">
    <citation type="submission" date="2024-01" db="EMBL/GenBank/DDBJ databases">
        <title>The genomes of 5 underutilized Papilionoideae crops provide insights into root nodulation and disease resistanc.</title>
        <authorList>
            <person name="Yuan L."/>
        </authorList>
    </citation>
    <scope>NUCLEOTIDE SEQUENCE [LARGE SCALE GENOMIC DNA]</scope>
    <source>
        <strain evidence="1">ZHUSHIDOU_FW_LH</strain>
        <tissue evidence="1">Leaf</tissue>
    </source>
</reference>
<dbReference type="AlphaFoldDB" id="A0AAN9EQ93"/>